<dbReference type="PANTHER" id="PTHR43080">
    <property type="entry name" value="CBS DOMAIN-CONTAINING PROTEIN CBSX3, MITOCHONDRIAL"/>
    <property type="match status" value="1"/>
</dbReference>
<dbReference type="EMBL" id="JAUOPB010000013">
    <property type="protein sequence ID" value="MDO6424230.1"/>
    <property type="molecule type" value="Genomic_DNA"/>
</dbReference>
<dbReference type="PROSITE" id="PS51371">
    <property type="entry name" value="CBS"/>
    <property type="match status" value="2"/>
</dbReference>
<name>A0AAW7X8P7_9GAMM</name>
<dbReference type="InterPro" id="IPR046342">
    <property type="entry name" value="CBS_dom_sf"/>
</dbReference>
<dbReference type="PANTHER" id="PTHR43080:SF2">
    <property type="entry name" value="CBS DOMAIN-CONTAINING PROTEIN"/>
    <property type="match status" value="1"/>
</dbReference>
<dbReference type="AlphaFoldDB" id="A0AAW7X8P7"/>
<reference evidence="4" key="1">
    <citation type="submission" date="2023-07" db="EMBL/GenBank/DDBJ databases">
        <title>Genome content predicts the carbon catabolic preferences of heterotrophic bacteria.</title>
        <authorList>
            <person name="Gralka M."/>
        </authorList>
    </citation>
    <scope>NUCLEOTIDE SEQUENCE</scope>
    <source>
        <strain evidence="4">I3M17_2</strain>
    </source>
</reference>
<comment type="caution">
    <text evidence="4">The sequence shown here is derived from an EMBL/GenBank/DDBJ whole genome shotgun (WGS) entry which is preliminary data.</text>
</comment>
<dbReference type="Pfam" id="PF00571">
    <property type="entry name" value="CBS"/>
    <property type="match status" value="2"/>
</dbReference>
<evidence type="ECO:0000313" key="4">
    <source>
        <dbReference type="EMBL" id="MDO6424230.1"/>
    </source>
</evidence>
<evidence type="ECO:0000256" key="2">
    <source>
        <dbReference type="PROSITE-ProRule" id="PRU00703"/>
    </source>
</evidence>
<organism evidence="4 5">
    <name type="scientific">Saccharophagus degradans</name>
    <dbReference type="NCBI Taxonomy" id="86304"/>
    <lineage>
        <taxon>Bacteria</taxon>
        <taxon>Pseudomonadati</taxon>
        <taxon>Pseudomonadota</taxon>
        <taxon>Gammaproteobacteria</taxon>
        <taxon>Cellvibrionales</taxon>
        <taxon>Cellvibrionaceae</taxon>
        <taxon>Saccharophagus</taxon>
    </lineage>
</organism>
<dbReference type="SMART" id="SM00116">
    <property type="entry name" value="CBS"/>
    <property type="match status" value="2"/>
</dbReference>
<keyword evidence="1 2" id="KW-0129">CBS domain</keyword>
<dbReference type="RefSeq" id="WP_303493634.1">
    <property type="nucleotide sequence ID" value="NZ_JAUOPB010000013.1"/>
</dbReference>
<accession>A0AAW7X8P7</accession>
<sequence>MSIKKMMTTRLITVSPTDTVGRLSEIFAKLPIHHVLVVEADKLIGVVSDRDVLRNISPFVNTKAEEAKDTFTLTRQAKQIMSKKPVTIRVDRPVREAGKLMLEKKVSLLPVVDENEQLIGVLSWKDVMRFIVE</sequence>
<dbReference type="Proteomes" id="UP001169760">
    <property type="component" value="Unassembled WGS sequence"/>
</dbReference>
<evidence type="ECO:0000313" key="5">
    <source>
        <dbReference type="Proteomes" id="UP001169760"/>
    </source>
</evidence>
<evidence type="ECO:0000259" key="3">
    <source>
        <dbReference type="PROSITE" id="PS51371"/>
    </source>
</evidence>
<dbReference type="CDD" id="cd04584">
    <property type="entry name" value="CBS_pair_AcuB_like"/>
    <property type="match status" value="1"/>
</dbReference>
<dbReference type="Gene3D" id="3.10.580.10">
    <property type="entry name" value="CBS-domain"/>
    <property type="match status" value="1"/>
</dbReference>
<dbReference type="InterPro" id="IPR000644">
    <property type="entry name" value="CBS_dom"/>
</dbReference>
<proteinExistence type="predicted"/>
<dbReference type="SUPFAM" id="SSF54631">
    <property type="entry name" value="CBS-domain pair"/>
    <property type="match status" value="1"/>
</dbReference>
<protein>
    <submittedName>
        <fullName evidence="4">CBS domain-containing protein</fullName>
    </submittedName>
</protein>
<dbReference type="InterPro" id="IPR051257">
    <property type="entry name" value="Diverse_CBS-Domain"/>
</dbReference>
<evidence type="ECO:0000256" key="1">
    <source>
        <dbReference type="ARBA" id="ARBA00023122"/>
    </source>
</evidence>
<gene>
    <name evidence="4" type="ORF">Q4521_17225</name>
</gene>
<feature type="domain" description="CBS" evidence="3">
    <location>
        <begin position="81"/>
        <end position="133"/>
    </location>
</feature>
<feature type="domain" description="CBS" evidence="3">
    <location>
        <begin position="7"/>
        <end position="65"/>
    </location>
</feature>